<comment type="caution">
    <text evidence="2">The sequence shown here is derived from an EMBL/GenBank/DDBJ whole genome shotgun (WGS) entry which is preliminary data.</text>
</comment>
<keyword evidence="1" id="KW-1133">Transmembrane helix</keyword>
<organism evidence="2 3">
    <name type="scientific">Corynebacterium parakroppenstedtii</name>
    <dbReference type="NCBI Taxonomy" id="2828363"/>
    <lineage>
        <taxon>Bacteria</taxon>
        <taxon>Bacillati</taxon>
        <taxon>Actinomycetota</taxon>
        <taxon>Actinomycetes</taxon>
        <taxon>Mycobacteriales</taxon>
        <taxon>Corynebacteriaceae</taxon>
        <taxon>Corynebacterium</taxon>
    </lineage>
</organism>
<dbReference type="EMBL" id="JAKJKU010000004">
    <property type="protein sequence ID" value="MCF6774579.1"/>
    <property type="molecule type" value="Genomic_DNA"/>
</dbReference>
<keyword evidence="1" id="KW-0472">Membrane</keyword>
<feature type="transmembrane region" description="Helical" evidence="1">
    <location>
        <begin position="115"/>
        <end position="135"/>
    </location>
</feature>
<proteinExistence type="predicted"/>
<evidence type="ECO:0008006" key="4">
    <source>
        <dbReference type="Google" id="ProtNLM"/>
    </source>
</evidence>
<feature type="transmembrane region" description="Helical" evidence="1">
    <location>
        <begin position="7"/>
        <end position="31"/>
    </location>
</feature>
<feature type="transmembrane region" description="Helical" evidence="1">
    <location>
        <begin position="80"/>
        <end position="103"/>
    </location>
</feature>
<feature type="transmembrane region" description="Helical" evidence="1">
    <location>
        <begin position="43"/>
        <end position="60"/>
    </location>
</feature>
<evidence type="ECO:0000313" key="2">
    <source>
        <dbReference type="EMBL" id="MCF6774579.1"/>
    </source>
</evidence>
<dbReference type="RefSeq" id="WP_046201967.1">
    <property type="nucleotide sequence ID" value="NZ_JAFFSY010000003.1"/>
</dbReference>
<evidence type="ECO:0000313" key="3">
    <source>
        <dbReference type="Proteomes" id="UP001200604"/>
    </source>
</evidence>
<gene>
    <name evidence="2" type="ORF">L3H44_09215</name>
</gene>
<evidence type="ECO:0000256" key="1">
    <source>
        <dbReference type="SAM" id="Phobius"/>
    </source>
</evidence>
<accession>A0ABS9HL98</accession>
<keyword evidence="1" id="KW-0812">Transmembrane</keyword>
<dbReference type="GeneID" id="92727636"/>
<feature type="transmembrane region" description="Helical" evidence="1">
    <location>
        <begin position="197"/>
        <end position="216"/>
    </location>
</feature>
<name>A0ABS9HL98_9CORY</name>
<dbReference type="Proteomes" id="UP001200604">
    <property type="component" value="Unassembled WGS sequence"/>
</dbReference>
<keyword evidence="3" id="KW-1185">Reference proteome</keyword>
<reference evidence="2 3" key="1">
    <citation type="submission" date="2022-01" db="EMBL/GenBank/DDBJ databases">
        <title>Identification and Characterization of Corynebacterium sp.</title>
        <authorList>
            <person name="Luo Q."/>
            <person name="Qu P."/>
            <person name="Chen Q."/>
        </authorList>
    </citation>
    <scope>NUCLEOTIDE SEQUENCE [LARGE SCALE GENOMIC DNA]</scope>
    <source>
        <strain evidence="2 3">MC-12</strain>
    </source>
</reference>
<feature type="transmembrane region" description="Helical" evidence="1">
    <location>
        <begin position="147"/>
        <end position="170"/>
    </location>
</feature>
<sequence length="434" mass="47134">MGWRRHLRYFVPAPFVAFLLFATWRVGYIIGYWPDVNEVHSETLALIGVCLAGCTAYDIARHDVDYLRTISSICIRLSWYLCGLGALYALIYNVVTIVVLYAVCLSGNPGGSPWWSIPVMGLIWSLFSVGLGGVIGRSLHTKPRLAAIVGFIAGMAVVVLTLMAGLLRVVPKILFLRPYSSGNYVGYVEQSVQLRPVIFGVFIGIVLAAVLIFVTTADWVRSKKLLSLALPGIVIVSVAATLVGINGPLVTAREKPSNPSCTHSADGARYCSWPEDESTVREVDKNWSAFLSELDELGFSVDAGEYAPKKVGGDFPLMAADAGRSSTLVFRDLAETVIAQDSDKSGCQLSKTDGVSTTYIVAEWIADHFGDKPIREVIGGANGPGTSDAQKWMDKNTEGRPFQEQEELIKKISEDLKACIASSEKGNAQDNLEE</sequence>
<feature type="transmembrane region" description="Helical" evidence="1">
    <location>
        <begin position="228"/>
        <end position="250"/>
    </location>
</feature>
<protein>
    <recommendedName>
        <fullName evidence="4">ABC transporter permease</fullName>
    </recommendedName>
</protein>